<evidence type="ECO:0000256" key="1">
    <source>
        <dbReference type="ARBA" id="ARBA00007164"/>
    </source>
</evidence>
<evidence type="ECO:0000256" key="4">
    <source>
        <dbReference type="ARBA" id="ARBA00022960"/>
    </source>
</evidence>
<dbReference type="InterPro" id="IPR012338">
    <property type="entry name" value="Beta-lactam/transpept-like"/>
</dbReference>
<dbReference type="RefSeq" id="WP_307230587.1">
    <property type="nucleotide sequence ID" value="NZ_JAUSTT010000017.1"/>
</dbReference>
<comment type="caution">
    <text evidence="9">The sequence shown here is derived from an EMBL/GenBank/DDBJ whole genome shotgun (WGS) entry which is preliminary data.</text>
</comment>
<gene>
    <name evidence="9" type="ORF">J2S08_002866</name>
</gene>
<evidence type="ECO:0000256" key="5">
    <source>
        <dbReference type="ARBA" id="ARBA00022984"/>
    </source>
</evidence>
<keyword evidence="4" id="KW-0133">Cell shape</keyword>
<keyword evidence="2" id="KW-0732">Signal</keyword>
<evidence type="ECO:0000313" key="10">
    <source>
        <dbReference type="Proteomes" id="UP001223586"/>
    </source>
</evidence>
<sequence length="297" mass="33007">MKKFKKIILFLVIAVIAFTLFFKVKDPNIKAKSAVLMNADTGEILYQKNQDVPLAAASMSKMMTQYLVLEQIEAGLLNWEEQVVISSHSADSEGVKIDIELGDTLTVRDLFIATVVASANNAAVALAEHVAGSEAEFTKLMNEKAVEMNLSDETNFVNATGLENKQLDDDETQMSALDVATLSYHLLNDFPKVLEVTSLSQYQLDYDDIVLYSTNEMLETYSPFYFEGVDGLKTGFTDEAGYCFAGTAKQGDTRLISVVMGTEDDEQRFIETKTLLSFGFNKFQLPSLRAIVKDLFK</sequence>
<protein>
    <submittedName>
        <fullName evidence="9">D-alanyl-D-alanine carboxypeptidase</fullName>
        <ecNumber evidence="9">3.4.16.4</ecNumber>
    </submittedName>
</protein>
<dbReference type="InterPro" id="IPR018044">
    <property type="entry name" value="Peptidase_S11"/>
</dbReference>
<dbReference type="EMBL" id="JAUSTT010000017">
    <property type="protein sequence ID" value="MDQ0176987.1"/>
    <property type="molecule type" value="Genomic_DNA"/>
</dbReference>
<evidence type="ECO:0000256" key="2">
    <source>
        <dbReference type="ARBA" id="ARBA00022729"/>
    </source>
</evidence>
<evidence type="ECO:0000313" key="9">
    <source>
        <dbReference type="EMBL" id="MDQ0176987.1"/>
    </source>
</evidence>
<dbReference type="Proteomes" id="UP001223586">
    <property type="component" value="Unassembled WGS sequence"/>
</dbReference>
<dbReference type="EC" id="3.4.16.4" evidence="9"/>
<evidence type="ECO:0000259" key="8">
    <source>
        <dbReference type="Pfam" id="PF00768"/>
    </source>
</evidence>
<dbReference type="SUPFAM" id="SSF56601">
    <property type="entry name" value="beta-lactamase/transpeptidase-like"/>
    <property type="match status" value="1"/>
</dbReference>
<keyword evidence="9" id="KW-0121">Carboxypeptidase</keyword>
<reference evidence="9 10" key="1">
    <citation type="submission" date="2023-07" db="EMBL/GenBank/DDBJ databases">
        <title>Genomic Encyclopedia of Type Strains, Phase IV (KMG-IV): sequencing the most valuable type-strain genomes for metagenomic binning, comparative biology and taxonomic classification.</title>
        <authorList>
            <person name="Goeker M."/>
        </authorList>
    </citation>
    <scope>NUCLEOTIDE SEQUENCE [LARGE SCALE GENOMIC DNA]</scope>
    <source>
        <strain evidence="9 10">DSM 23837</strain>
    </source>
</reference>
<dbReference type="InterPro" id="IPR001967">
    <property type="entry name" value="Peptidase_S11_N"/>
</dbReference>
<name>A0ABT9WVU2_9BACI</name>
<dbReference type="PRINTS" id="PR00725">
    <property type="entry name" value="DADACBPTASE1"/>
</dbReference>
<evidence type="ECO:0000256" key="3">
    <source>
        <dbReference type="ARBA" id="ARBA00022801"/>
    </source>
</evidence>
<dbReference type="PANTHER" id="PTHR21581:SF11">
    <property type="entry name" value="D-ALANYL-D-ALANINE CARBOXYPEPTIDASE DACA"/>
    <property type="match status" value="1"/>
</dbReference>
<keyword evidence="3 9" id="KW-0378">Hydrolase</keyword>
<evidence type="ECO:0000256" key="7">
    <source>
        <dbReference type="RuleBase" id="RU004016"/>
    </source>
</evidence>
<keyword evidence="6" id="KW-0961">Cell wall biogenesis/degradation</keyword>
<keyword evidence="9" id="KW-0645">Protease</keyword>
<keyword evidence="5" id="KW-0573">Peptidoglycan synthesis</keyword>
<dbReference type="Gene3D" id="3.40.710.10">
    <property type="entry name" value="DD-peptidase/beta-lactamase superfamily"/>
    <property type="match status" value="1"/>
</dbReference>
<organism evidence="9 10">
    <name type="scientific">Bacillus chungangensis</name>
    <dbReference type="NCBI Taxonomy" id="587633"/>
    <lineage>
        <taxon>Bacteria</taxon>
        <taxon>Bacillati</taxon>
        <taxon>Bacillota</taxon>
        <taxon>Bacilli</taxon>
        <taxon>Bacillales</taxon>
        <taxon>Bacillaceae</taxon>
        <taxon>Bacillus</taxon>
    </lineage>
</organism>
<dbReference type="Pfam" id="PF00768">
    <property type="entry name" value="Peptidase_S11"/>
    <property type="match status" value="1"/>
</dbReference>
<feature type="domain" description="Peptidase S11 D-alanyl-D-alanine carboxypeptidase A N-terminal" evidence="8">
    <location>
        <begin position="23"/>
        <end position="262"/>
    </location>
</feature>
<comment type="similarity">
    <text evidence="1 7">Belongs to the peptidase S11 family.</text>
</comment>
<proteinExistence type="inferred from homology"/>
<evidence type="ECO:0000256" key="6">
    <source>
        <dbReference type="ARBA" id="ARBA00023316"/>
    </source>
</evidence>
<dbReference type="PANTHER" id="PTHR21581">
    <property type="entry name" value="D-ALANYL-D-ALANINE CARBOXYPEPTIDASE"/>
    <property type="match status" value="1"/>
</dbReference>
<dbReference type="GO" id="GO:0009002">
    <property type="term" value="F:serine-type D-Ala-D-Ala carboxypeptidase activity"/>
    <property type="evidence" value="ECO:0007669"/>
    <property type="project" value="UniProtKB-EC"/>
</dbReference>
<keyword evidence="10" id="KW-1185">Reference proteome</keyword>
<accession>A0ABT9WVU2</accession>